<dbReference type="GO" id="GO:0034987">
    <property type="term" value="F:immunoglobulin receptor binding"/>
    <property type="evidence" value="ECO:0007669"/>
    <property type="project" value="Ensembl"/>
</dbReference>
<dbReference type="GO" id="GO:0003697">
    <property type="term" value="F:single-stranded DNA binding"/>
    <property type="evidence" value="ECO:0007669"/>
    <property type="project" value="Ensembl"/>
</dbReference>
<dbReference type="GO" id="GO:0045087">
    <property type="term" value="P:innate immune response"/>
    <property type="evidence" value="ECO:0007669"/>
    <property type="project" value="Ensembl"/>
</dbReference>
<dbReference type="Pfam" id="PF07654">
    <property type="entry name" value="C1-set"/>
    <property type="match status" value="4"/>
</dbReference>
<dbReference type="InterPro" id="IPR007110">
    <property type="entry name" value="Ig-like_dom"/>
</dbReference>
<reference evidence="4" key="1">
    <citation type="submission" date="2025-08" db="UniProtKB">
        <authorList>
            <consortium name="Ensembl"/>
        </authorList>
    </citation>
    <scope>IDENTIFICATION</scope>
</reference>
<dbReference type="Proteomes" id="UP000694390">
    <property type="component" value="Unassembled WGS sequence"/>
</dbReference>
<dbReference type="SUPFAM" id="SSF48726">
    <property type="entry name" value="Immunoglobulin"/>
    <property type="match status" value="5"/>
</dbReference>
<name>A0A8C4YTS7_9SAUR</name>
<dbReference type="GO" id="GO:0071756">
    <property type="term" value="C:pentameric IgM immunoglobulin complex"/>
    <property type="evidence" value="ECO:0007669"/>
    <property type="project" value="Ensembl"/>
</dbReference>
<evidence type="ECO:0000256" key="1">
    <source>
        <dbReference type="ARBA" id="ARBA00023319"/>
    </source>
</evidence>
<dbReference type="InterPro" id="IPR036179">
    <property type="entry name" value="Ig-like_dom_sf"/>
</dbReference>
<reference evidence="4" key="2">
    <citation type="submission" date="2025-09" db="UniProtKB">
        <authorList>
            <consortium name="Ensembl"/>
        </authorList>
    </citation>
    <scope>IDENTIFICATION</scope>
</reference>
<proteinExistence type="predicted"/>
<evidence type="ECO:0000256" key="2">
    <source>
        <dbReference type="SAM" id="Phobius"/>
    </source>
</evidence>
<dbReference type="SMART" id="SM00407">
    <property type="entry name" value="IGc1"/>
    <property type="match status" value="4"/>
</dbReference>
<keyword evidence="2" id="KW-0812">Transmembrane</keyword>
<dbReference type="GO" id="GO:0042834">
    <property type="term" value="F:peptidoglycan binding"/>
    <property type="evidence" value="ECO:0007669"/>
    <property type="project" value="Ensembl"/>
</dbReference>
<keyword evidence="1" id="KW-0393">Immunoglobulin domain</keyword>
<dbReference type="PROSITE" id="PS00290">
    <property type="entry name" value="IG_MHC"/>
    <property type="match status" value="2"/>
</dbReference>
<dbReference type="InterPro" id="IPR003597">
    <property type="entry name" value="Ig_C1-set"/>
</dbReference>
<feature type="domain" description="Ig-like" evidence="3">
    <location>
        <begin position="362"/>
        <end position="463"/>
    </location>
</feature>
<keyword evidence="2" id="KW-1133">Transmembrane helix</keyword>
<dbReference type="GeneTree" id="ENSGT00940000161491"/>
<sequence>MGRQIGICTREGADISLCNWYFEYWGQGTMVTVTSASPAAPSLFPLVSSCWADESQDPVALGCLAKDFLPETIDFSWKDNTNTSITDGIKKFPSVLNTAGTYIATTQLSVTASEAQGVFYCTATYPSGKETIKVHQSCQPTTEPSMTIRPPARDQFLEPNKTSTIICSVKNLCNQAVTLKWLKEGVEVSSGIHTVAPVSSGRNGYTLISELTVSEKDWNNDRVYSCKVESKNFSDIRNTSKSFECGIIEDCFPEISAQLIPPNFADIYIRKSAILTCRVTNMQSTEGLNVIWTREDGTELKTSIGEQKVQSNGRFSVDATTSVCADEWERGDKYTCEVTHPELIFPLKKTLTKQPVTNSHAPSVYIFPPPTEQLALREAATVTCLVKSFNPPDLFIKWLSNGEELNASKYISTQPIQESSQPLLYFAYSTLQISEQEWNTGNTYTCLVGHEKLPLQVTQRTVDKSTVYLDGFVDAEEEDFYNLWTTASTFIILFLLSLFYSTTVTLIKVK</sequence>
<dbReference type="PANTHER" id="PTHR23411">
    <property type="entry name" value="TAPASIN"/>
    <property type="match status" value="1"/>
</dbReference>
<keyword evidence="2" id="KW-0472">Membrane</keyword>
<dbReference type="Gene3D" id="2.60.40.10">
    <property type="entry name" value="Immunoglobulins"/>
    <property type="match status" value="4"/>
</dbReference>
<dbReference type="FunFam" id="2.60.40.10:FF:000998">
    <property type="entry name" value="Immunoglobulin heavy constant epsilon"/>
    <property type="match status" value="1"/>
</dbReference>
<feature type="domain" description="Ig-like" evidence="3">
    <location>
        <begin position="253"/>
        <end position="352"/>
    </location>
</feature>
<keyword evidence="5" id="KW-1185">Reference proteome</keyword>
<dbReference type="FunFam" id="2.60.40.10:FF:000463">
    <property type="entry name" value="Immunoglobulin heavy constant gamma 1"/>
    <property type="match status" value="1"/>
</dbReference>
<dbReference type="PROSITE" id="PS50835">
    <property type="entry name" value="IG_LIKE"/>
    <property type="match status" value="4"/>
</dbReference>
<dbReference type="OrthoDB" id="8694217at2759"/>
<dbReference type="Ensembl" id="ENSGEVT00005031253.1">
    <property type="protein sequence ID" value="ENSGEVP00005029760.1"/>
    <property type="gene ID" value="ENSGEVG00005020760.1"/>
</dbReference>
<dbReference type="GO" id="GO:0009986">
    <property type="term" value="C:cell surface"/>
    <property type="evidence" value="ECO:0007669"/>
    <property type="project" value="Ensembl"/>
</dbReference>
<dbReference type="InterPro" id="IPR003006">
    <property type="entry name" value="Ig/MHC_CS"/>
</dbReference>
<dbReference type="AlphaFoldDB" id="A0A8C4YTS7"/>
<organism evidence="4 5">
    <name type="scientific">Gopherus evgoodei</name>
    <name type="common">Goodes thornscrub tortoise</name>
    <dbReference type="NCBI Taxonomy" id="1825980"/>
    <lineage>
        <taxon>Eukaryota</taxon>
        <taxon>Metazoa</taxon>
        <taxon>Chordata</taxon>
        <taxon>Craniata</taxon>
        <taxon>Vertebrata</taxon>
        <taxon>Euteleostomi</taxon>
        <taxon>Archelosauria</taxon>
        <taxon>Testudinata</taxon>
        <taxon>Testudines</taxon>
        <taxon>Cryptodira</taxon>
        <taxon>Durocryptodira</taxon>
        <taxon>Testudinoidea</taxon>
        <taxon>Testudinidae</taxon>
        <taxon>Gopherus</taxon>
    </lineage>
</organism>
<accession>A0A8C4YTS7</accession>
<dbReference type="GO" id="GO:0031210">
    <property type="term" value="F:phosphatidylcholine binding"/>
    <property type="evidence" value="ECO:0007669"/>
    <property type="project" value="Ensembl"/>
</dbReference>
<feature type="domain" description="Ig-like" evidence="3">
    <location>
        <begin position="41"/>
        <end position="133"/>
    </location>
</feature>
<dbReference type="InterPro" id="IPR050380">
    <property type="entry name" value="Immune_Resp_Modulators"/>
</dbReference>
<dbReference type="GO" id="GO:0071757">
    <property type="term" value="C:hexameric IgM immunoglobulin complex"/>
    <property type="evidence" value="ECO:0007669"/>
    <property type="project" value="Ensembl"/>
</dbReference>
<dbReference type="GO" id="GO:0050829">
    <property type="term" value="P:defense response to Gram-negative bacterium"/>
    <property type="evidence" value="ECO:0007669"/>
    <property type="project" value="Ensembl"/>
</dbReference>
<dbReference type="InterPro" id="IPR013783">
    <property type="entry name" value="Ig-like_fold"/>
</dbReference>
<feature type="domain" description="Ig-like" evidence="3">
    <location>
        <begin position="144"/>
        <end position="244"/>
    </location>
</feature>
<evidence type="ECO:0000313" key="4">
    <source>
        <dbReference type="Ensembl" id="ENSGEVP00005029760.1"/>
    </source>
</evidence>
<dbReference type="CDD" id="cd05768">
    <property type="entry name" value="IgC1_CH3_IgAGD_CH4_IgAEM"/>
    <property type="match status" value="1"/>
</dbReference>
<protein>
    <submittedName>
        <fullName evidence="4">Immunoglobulin heavy constant mu</fullName>
    </submittedName>
</protein>
<evidence type="ECO:0000313" key="5">
    <source>
        <dbReference type="Proteomes" id="UP000694390"/>
    </source>
</evidence>
<gene>
    <name evidence="4" type="primary">IGHM</name>
</gene>
<dbReference type="GO" id="GO:0019731">
    <property type="term" value="P:antibacterial humoral response"/>
    <property type="evidence" value="ECO:0007669"/>
    <property type="project" value="Ensembl"/>
</dbReference>
<feature type="transmembrane region" description="Helical" evidence="2">
    <location>
        <begin position="483"/>
        <end position="507"/>
    </location>
</feature>
<evidence type="ECO:0000259" key="3">
    <source>
        <dbReference type="PROSITE" id="PS50835"/>
    </source>
</evidence>
<dbReference type="GO" id="GO:0002250">
    <property type="term" value="P:adaptive immune response"/>
    <property type="evidence" value="ECO:0007669"/>
    <property type="project" value="Ensembl"/>
</dbReference>